<sequence>MLPRGFHVVAVLLSLAGSVDGEVYGYNIHLANVDCTGQPDGVAEIGCDGYIECVAQRMVKHICGDDEVFRRDSMTCSPVTEVGHSCTEKTVCMDLLDGRYADPGTSCQSYFTCHGHVFFGHGYCPGGLVFNGELQLCDWSSNVLFPCGTKVVTT</sequence>
<dbReference type="GO" id="GO:0008061">
    <property type="term" value="F:chitin binding"/>
    <property type="evidence" value="ECO:0007669"/>
    <property type="project" value="UniProtKB-KW"/>
</dbReference>
<dbReference type="InterPro" id="IPR051940">
    <property type="entry name" value="Chitin_bind-dev_reg"/>
</dbReference>
<evidence type="ECO:0000256" key="3">
    <source>
        <dbReference type="ARBA" id="ARBA00022737"/>
    </source>
</evidence>
<evidence type="ECO:0000259" key="7">
    <source>
        <dbReference type="PROSITE" id="PS50940"/>
    </source>
</evidence>
<evidence type="ECO:0000256" key="4">
    <source>
        <dbReference type="ARBA" id="ARBA00023157"/>
    </source>
</evidence>
<evidence type="ECO:0000256" key="5">
    <source>
        <dbReference type="ARBA" id="ARBA00023180"/>
    </source>
</evidence>
<dbReference type="Proteomes" id="UP001519460">
    <property type="component" value="Unassembled WGS sequence"/>
</dbReference>
<dbReference type="PROSITE" id="PS50940">
    <property type="entry name" value="CHIT_BIND_II"/>
    <property type="match status" value="2"/>
</dbReference>
<dbReference type="SMART" id="SM00494">
    <property type="entry name" value="ChtBD2"/>
    <property type="match status" value="2"/>
</dbReference>
<keyword evidence="2 6" id="KW-0732">Signal</keyword>
<name>A0ABD0M307_9CAEN</name>
<feature type="domain" description="Chitin-binding type-2" evidence="7">
    <location>
        <begin position="89"/>
        <end position="149"/>
    </location>
</feature>
<dbReference type="PANTHER" id="PTHR23301">
    <property type="entry name" value="CHITIN BINDING PERITROPHIN-A"/>
    <property type="match status" value="1"/>
</dbReference>
<keyword evidence="4" id="KW-1015">Disulfide bond</keyword>
<reference evidence="8 9" key="1">
    <citation type="journal article" date="2023" name="Sci. Data">
        <title>Genome assembly of the Korean intertidal mud-creeper Batillaria attramentaria.</title>
        <authorList>
            <person name="Patra A.K."/>
            <person name="Ho P.T."/>
            <person name="Jun S."/>
            <person name="Lee S.J."/>
            <person name="Kim Y."/>
            <person name="Won Y.J."/>
        </authorList>
    </citation>
    <scope>NUCLEOTIDE SEQUENCE [LARGE SCALE GENOMIC DNA]</scope>
    <source>
        <strain evidence="8">Wonlab-2016</strain>
    </source>
</reference>
<dbReference type="InterPro" id="IPR036508">
    <property type="entry name" value="Chitin-bd_dom_sf"/>
</dbReference>
<accession>A0ABD0M307</accession>
<keyword evidence="5" id="KW-0325">Glycoprotein</keyword>
<feature type="signal peptide" evidence="6">
    <location>
        <begin position="1"/>
        <end position="21"/>
    </location>
</feature>
<protein>
    <recommendedName>
        <fullName evidence="7">Chitin-binding type-2 domain-containing protein</fullName>
    </recommendedName>
</protein>
<dbReference type="AlphaFoldDB" id="A0ABD0M307"/>
<dbReference type="PANTHER" id="PTHR23301:SF0">
    <property type="entry name" value="CHITIN-BINDING TYPE-2 DOMAIN-CONTAINING PROTEIN-RELATED"/>
    <property type="match status" value="1"/>
</dbReference>
<proteinExistence type="predicted"/>
<keyword evidence="1" id="KW-0147">Chitin-binding</keyword>
<evidence type="ECO:0000256" key="1">
    <source>
        <dbReference type="ARBA" id="ARBA00022669"/>
    </source>
</evidence>
<dbReference type="SUPFAM" id="SSF57625">
    <property type="entry name" value="Invertebrate chitin-binding proteins"/>
    <property type="match status" value="2"/>
</dbReference>
<evidence type="ECO:0000313" key="9">
    <source>
        <dbReference type="Proteomes" id="UP001519460"/>
    </source>
</evidence>
<dbReference type="InterPro" id="IPR002557">
    <property type="entry name" value="Chitin-bd_dom"/>
</dbReference>
<feature type="domain" description="Chitin-binding type-2" evidence="7">
    <location>
        <begin position="32"/>
        <end position="88"/>
    </location>
</feature>
<dbReference type="EMBL" id="JACVVK020000008">
    <property type="protein sequence ID" value="KAK7505935.1"/>
    <property type="molecule type" value="Genomic_DNA"/>
</dbReference>
<evidence type="ECO:0000313" key="8">
    <source>
        <dbReference type="EMBL" id="KAK7505935.1"/>
    </source>
</evidence>
<organism evidence="8 9">
    <name type="scientific">Batillaria attramentaria</name>
    <dbReference type="NCBI Taxonomy" id="370345"/>
    <lineage>
        <taxon>Eukaryota</taxon>
        <taxon>Metazoa</taxon>
        <taxon>Spiralia</taxon>
        <taxon>Lophotrochozoa</taxon>
        <taxon>Mollusca</taxon>
        <taxon>Gastropoda</taxon>
        <taxon>Caenogastropoda</taxon>
        <taxon>Sorbeoconcha</taxon>
        <taxon>Cerithioidea</taxon>
        <taxon>Batillariidae</taxon>
        <taxon>Batillaria</taxon>
    </lineage>
</organism>
<comment type="caution">
    <text evidence="8">The sequence shown here is derived from an EMBL/GenBank/DDBJ whole genome shotgun (WGS) entry which is preliminary data.</text>
</comment>
<gene>
    <name evidence="8" type="ORF">BaRGS_00002657</name>
</gene>
<evidence type="ECO:0000256" key="6">
    <source>
        <dbReference type="SAM" id="SignalP"/>
    </source>
</evidence>
<keyword evidence="9" id="KW-1185">Reference proteome</keyword>
<evidence type="ECO:0000256" key="2">
    <source>
        <dbReference type="ARBA" id="ARBA00022729"/>
    </source>
</evidence>
<dbReference type="Gene3D" id="2.170.140.10">
    <property type="entry name" value="Chitin binding domain"/>
    <property type="match status" value="1"/>
</dbReference>
<dbReference type="Pfam" id="PF01607">
    <property type="entry name" value="CBM_14"/>
    <property type="match status" value="2"/>
</dbReference>
<keyword evidence="3" id="KW-0677">Repeat</keyword>
<feature type="chain" id="PRO_5044889399" description="Chitin-binding type-2 domain-containing protein" evidence="6">
    <location>
        <begin position="22"/>
        <end position="154"/>
    </location>
</feature>